<feature type="transmembrane region" description="Helical" evidence="1">
    <location>
        <begin position="63"/>
        <end position="84"/>
    </location>
</feature>
<dbReference type="InterPro" id="IPR021762">
    <property type="entry name" value="DUF3325"/>
</dbReference>
<keyword evidence="3" id="KW-1185">Reference proteome</keyword>
<proteinExistence type="predicted"/>
<organism evidence="2 3">
    <name type="scientific">Sphingomonas agrestis</name>
    <dbReference type="NCBI Taxonomy" id="3080540"/>
    <lineage>
        <taxon>Bacteria</taxon>
        <taxon>Pseudomonadati</taxon>
        <taxon>Pseudomonadota</taxon>
        <taxon>Alphaproteobacteria</taxon>
        <taxon>Sphingomonadales</taxon>
        <taxon>Sphingomonadaceae</taxon>
        <taxon>Sphingomonas</taxon>
    </lineage>
</organism>
<comment type="caution">
    <text evidence="2">The sequence shown here is derived from an EMBL/GenBank/DDBJ whole genome shotgun (WGS) entry which is preliminary data.</text>
</comment>
<keyword evidence="1" id="KW-0812">Transmembrane</keyword>
<feature type="transmembrane region" description="Helical" evidence="1">
    <location>
        <begin position="38"/>
        <end position="56"/>
    </location>
</feature>
<dbReference type="Pfam" id="PF11804">
    <property type="entry name" value="DUF3325"/>
    <property type="match status" value="1"/>
</dbReference>
<accession>A0ABU3Y840</accession>
<name>A0ABU3Y840_9SPHN</name>
<keyword evidence="1" id="KW-0472">Membrane</keyword>
<gene>
    <name evidence="2" type="ORF">RZN05_11090</name>
</gene>
<dbReference type="Proteomes" id="UP001273531">
    <property type="component" value="Unassembled WGS sequence"/>
</dbReference>
<sequence>MIAAGLLYLGLFAIAASMSRHAAALLGGWSKHALAPRLPAVGWTMVALSLVASLLTPDWPRALVAWFGLAPLTGGVVLLGLTFAPQAARASVVLALGLVVVGLAGLGVSA</sequence>
<reference evidence="2 3" key="1">
    <citation type="submission" date="2023-10" db="EMBL/GenBank/DDBJ databases">
        <title>Sphingomonas sp. HF-S4 16S ribosomal RNA gene Genome sequencing and assembly.</title>
        <authorList>
            <person name="Lee H."/>
        </authorList>
    </citation>
    <scope>NUCLEOTIDE SEQUENCE [LARGE SCALE GENOMIC DNA]</scope>
    <source>
        <strain evidence="2 3">HF-S4</strain>
    </source>
</reference>
<protein>
    <submittedName>
        <fullName evidence="2">DUF3325 domain-containing protein</fullName>
    </submittedName>
</protein>
<keyword evidence="1" id="KW-1133">Transmembrane helix</keyword>
<dbReference type="RefSeq" id="WP_317226677.1">
    <property type="nucleotide sequence ID" value="NZ_JAWJEJ010000001.1"/>
</dbReference>
<evidence type="ECO:0000313" key="2">
    <source>
        <dbReference type="EMBL" id="MDV3457531.1"/>
    </source>
</evidence>
<evidence type="ECO:0000313" key="3">
    <source>
        <dbReference type="Proteomes" id="UP001273531"/>
    </source>
</evidence>
<evidence type="ECO:0000256" key="1">
    <source>
        <dbReference type="SAM" id="Phobius"/>
    </source>
</evidence>
<feature type="transmembrane region" description="Helical" evidence="1">
    <location>
        <begin position="90"/>
        <end position="108"/>
    </location>
</feature>
<dbReference type="EMBL" id="JAWJEJ010000001">
    <property type="protein sequence ID" value="MDV3457531.1"/>
    <property type="molecule type" value="Genomic_DNA"/>
</dbReference>